<keyword evidence="2" id="KW-1185">Reference proteome</keyword>
<evidence type="ECO:0000313" key="2">
    <source>
        <dbReference type="Proteomes" id="UP000295302"/>
    </source>
</evidence>
<accession>A0A4V2YK05</accession>
<dbReference type="RefSeq" id="WP_132619053.1">
    <property type="nucleotide sequence ID" value="NZ_SMKQ01000153.1"/>
</dbReference>
<dbReference type="OrthoDB" id="3536195at2"/>
<dbReference type="Proteomes" id="UP000295302">
    <property type="component" value="Unassembled WGS sequence"/>
</dbReference>
<evidence type="ECO:0000313" key="1">
    <source>
        <dbReference type="EMBL" id="TDD40827.1"/>
    </source>
</evidence>
<dbReference type="AlphaFoldDB" id="A0A4V2YK05"/>
<protein>
    <submittedName>
        <fullName evidence="1">Uncharacterized protein</fullName>
    </submittedName>
</protein>
<proteinExistence type="predicted"/>
<sequence>MNPDTRHSSPDAIGEVRRSIRDDLLPVFTEVRQVFQECRSVGFPGSGPFGERQVDALYRSLMDSLVRDAEDALAALQRWQEDDPAHAARADVPGG</sequence>
<dbReference type="EMBL" id="SMKQ01000153">
    <property type="protein sequence ID" value="TDD40827.1"/>
    <property type="molecule type" value="Genomic_DNA"/>
</dbReference>
<gene>
    <name evidence="1" type="ORF">E1286_33855</name>
</gene>
<comment type="caution">
    <text evidence="1">The sequence shown here is derived from an EMBL/GenBank/DDBJ whole genome shotgun (WGS) entry which is preliminary data.</text>
</comment>
<organism evidence="1 2">
    <name type="scientific">Nonomuraea terrae</name>
    <dbReference type="NCBI Taxonomy" id="2530383"/>
    <lineage>
        <taxon>Bacteria</taxon>
        <taxon>Bacillati</taxon>
        <taxon>Actinomycetota</taxon>
        <taxon>Actinomycetes</taxon>
        <taxon>Streptosporangiales</taxon>
        <taxon>Streptosporangiaceae</taxon>
        <taxon>Nonomuraea</taxon>
    </lineage>
</organism>
<reference evidence="1 2" key="1">
    <citation type="submission" date="2019-03" db="EMBL/GenBank/DDBJ databases">
        <title>Draft genome sequences of novel Actinobacteria.</title>
        <authorList>
            <person name="Sahin N."/>
            <person name="Ay H."/>
            <person name="Saygin H."/>
        </authorList>
    </citation>
    <scope>NUCLEOTIDE SEQUENCE [LARGE SCALE GENOMIC DNA]</scope>
    <source>
        <strain evidence="1 2">CH32</strain>
    </source>
</reference>
<name>A0A4V2YK05_9ACTN</name>